<dbReference type="InterPro" id="IPR036864">
    <property type="entry name" value="Zn2-C6_fun-type_DNA-bd_sf"/>
</dbReference>
<evidence type="ECO:0000256" key="4">
    <source>
        <dbReference type="ARBA" id="ARBA00023242"/>
    </source>
</evidence>
<dbReference type="GO" id="GO:0003677">
    <property type="term" value="F:DNA binding"/>
    <property type="evidence" value="ECO:0007669"/>
    <property type="project" value="UniProtKB-KW"/>
</dbReference>
<dbReference type="PROSITE" id="PS50048">
    <property type="entry name" value="ZN2_CY6_FUNGAL_2"/>
    <property type="match status" value="1"/>
</dbReference>
<dbReference type="PROSITE" id="PS00463">
    <property type="entry name" value="ZN2_CY6_FUNGAL_1"/>
    <property type="match status" value="1"/>
</dbReference>
<evidence type="ECO:0000259" key="5">
    <source>
        <dbReference type="PROSITE" id="PS50048"/>
    </source>
</evidence>
<dbReference type="CDD" id="cd00067">
    <property type="entry name" value="GAL4"/>
    <property type="match status" value="1"/>
</dbReference>
<proteinExistence type="predicted"/>
<feature type="domain" description="Zn(2)-C6 fungal-type" evidence="5">
    <location>
        <begin position="127"/>
        <end position="156"/>
    </location>
</feature>
<dbReference type="GO" id="GO:0000981">
    <property type="term" value="F:DNA-binding transcription factor activity, RNA polymerase II-specific"/>
    <property type="evidence" value="ECO:0007669"/>
    <property type="project" value="InterPro"/>
</dbReference>
<dbReference type="PANTHER" id="PTHR46910:SF3">
    <property type="entry name" value="HALOTOLERANCE PROTEIN 9-RELATED"/>
    <property type="match status" value="1"/>
</dbReference>
<keyword evidence="4" id="KW-0539">Nucleus</keyword>
<dbReference type="SUPFAM" id="SSF57701">
    <property type="entry name" value="Zn2/Cys6 DNA-binding domain"/>
    <property type="match status" value="1"/>
</dbReference>
<protein>
    <recommendedName>
        <fullName evidence="5">Zn(2)-C6 fungal-type domain-containing protein</fullName>
    </recommendedName>
</protein>
<name>A0A9P4TUQ0_9PEZI</name>
<dbReference type="InterPro" id="IPR001138">
    <property type="entry name" value="Zn2Cys6_DnaBD"/>
</dbReference>
<comment type="subcellular location">
    <subcellularLocation>
        <location evidence="1">Nucleus</location>
    </subcellularLocation>
</comment>
<keyword evidence="3" id="KW-0238">DNA-binding</keyword>
<organism evidence="6 7">
    <name type="scientific">Tothia fuscella</name>
    <dbReference type="NCBI Taxonomy" id="1048955"/>
    <lineage>
        <taxon>Eukaryota</taxon>
        <taxon>Fungi</taxon>
        <taxon>Dikarya</taxon>
        <taxon>Ascomycota</taxon>
        <taxon>Pezizomycotina</taxon>
        <taxon>Dothideomycetes</taxon>
        <taxon>Pleosporomycetidae</taxon>
        <taxon>Venturiales</taxon>
        <taxon>Cylindrosympodiaceae</taxon>
        <taxon>Tothia</taxon>
    </lineage>
</organism>
<keyword evidence="2" id="KW-0479">Metal-binding</keyword>
<dbReference type="Proteomes" id="UP000800235">
    <property type="component" value="Unassembled WGS sequence"/>
</dbReference>
<dbReference type="AlphaFoldDB" id="A0A9P4TUQ0"/>
<dbReference type="PANTHER" id="PTHR46910">
    <property type="entry name" value="TRANSCRIPTION FACTOR PDR1"/>
    <property type="match status" value="1"/>
</dbReference>
<dbReference type="SMART" id="SM00066">
    <property type="entry name" value="GAL4"/>
    <property type="match status" value="1"/>
</dbReference>
<dbReference type="GO" id="GO:0008270">
    <property type="term" value="F:zinc ion binding"/>
    <property type="evidence" value="ECO:0007669"/>
    <property type="project" value="InterPro"/>
</dbReference>
<keyword evidence="7" id="KW-1185">Reference proteome</keyword>
<dbReference type="EMBL" id="MU007090">
    <property type="protein sequence ID" value="KAF2422452.1"/>
    <property type="molecule type" value="Genomic_DNA"/>
</dbReference>
<accession>A0A9P4TUQ0</accession>
<dbReference type="OrthoDB" id="5284003at2759"/>
<dbReference type="Gene3D" id="4.10.240.10">
    <property type="entry name" value="Zn(2)-C6 fungal-type DNA-binding domain"/>
    <property type="match status" value="1"/>
</dbReference>
<gene>
    <name evidence="6" type="ORF">EJ08DRAFT_737880</name>
</gene>
<dbReference type="Pfam" id="PF00172">
    <property type="entry name" value="Zn_clus"/>
    <property type="match status" value="1"/>
</dbReference>
<reference evidence="6" key="1">
    <citation type="journal article" date="2020" name="Stud. Mycol.">
        <title>101 Dothideomycetes genomes: a test case for predicting lifestyles and emergence of pathogens.</title>
        <authorList>
            <person name="Haridas S."/>
            <person name="Albert R."/>
            <person name="Binder M."/>
            <person name="Bloem J."/>
            <person name="Labutti K."/>
            <person name="Salamov A."/>
            <person name="Andreopoulos B."/>
            <person name="Baker S."/>
            <person name="Barry K."/>
            <person name="Bills G."/>
            <person name="Bluhm B."/>
            <person name="Cannon C."/>
            <person name="Castanera R."/>
            <person name="Culley D."/>
            <person name="Daum C."/>
            <person name="Ezra D."/>
            <person name="Gonzalez J."/>
            <person name="Henrissat B."/>
            <person name="Kuo A."/>
            <person name="Liang C."/>
            <person name="Lipzen A."/>
            <person name="Lutzoni F."/>
            <person name="Magnuson J."/>
            <person name="Mondo S."/>
            <person name="Nolan M."/>
            <person name="Ohm R."/>
            <person name="Pangilinan J."/>
            <person name="Park H.-J."/>
            <person name="Ramirez L."/>
            <person name="Alfaro M."/>
            <person name="Sun H."/>
            <person name="Tritt A."/>
            <person name="Yoshinaga Y."/>
            <person name="Zwiers L.-H."/>
            <person name="Turgeon B."/>
            <person name="Goodwin S."/>
            <person name="Spatafora J."/>
            <person name="Crous P."/>
            <person name="Grigoriev I."/>
        </authorList>
    </citation>
    <scope>NUCLEOTIDE SEQUENCE</scope>
    <source>
        <strain evidence="6">CBS 130266</strain>
    </source>
</reference>
<evidence type="ECO:0000313" key="6">
    <source>
        <dbReference type="EMBL" id="KAF2422452.1"/>
    </source>
</evidence>
<evidence type="ECO:0000256" key="2">
    <source>
        <dbReference type="ARBA" id="ARBA00022723"/>
    </source>
</evidence>
<comment type="caution">
    <text evidence="6">The sequence shown here is derived from an EMBL/GenBank/DDBJ whole genome shotgun (WGS) entry which is preliminary data.</text>
</comment>
<sequence length="606" mass="65577">MSQFQGVNYEVPAYASSPAPSAPMISRSQAYQTNMDPNLAMDPDLTQLLPHAGRNSNDFMDSIHGQGTPYQLQLQAAAANEAALAGEIQSSQANGEVGSDLGADRGVGNGVSGAAGTTPKNRRLGRACDACSKRKVKCGEEVPCKNCVDIDIQCTFSRPTKRRGPANRVAEGIKRVRVGGEDGETLSSTTQGSVGMDAIAPHDKLATLVFDFFTFLGPIYPFPPEALVMSRLEQREDQVTKSFTALVASMLALLAASFPRLVRDALPGVASNIDHFSSRCAKLSLENRPPVRESTDADVAATCFFLGIVSHLKGRSREFTGHMMDSLSIIRANGVLNNEEPINGAVVDPISKEMCIRIFWSIYTTTKSLPQTPEIASIIPLMQTSGLPPLPSLSDSYTFMTQLDGPNAAKSTLIQGFNIMVQAHVAFHPLQIYVLLDDEARILVRKKGIDSIHASLESLSNLLNEAQMELSALPIPGYYDSLALHQRGHAQLEILKLFMRTALLKARLTLTEALEHTAKNAQSQTISSQYAILTCDLAALLKSLSPSTVEPCKVLITPMLRDSWHTLGKRPMGLTKAILERAEVKADLAVCGVKWAELFDGDGTRL</sequence>
<evidence type="ECO:0000256" key="1">
    <source>
        <dbReference type="ARBA" id="ARBA00004123"/>
    </source>
</evidence>
<dbReference type="CDD" id="cd12148">
    <property type="entry name" value="fungal_TF_MHR"/>
    <property type="match status" value="1"/>
</dbReference>
<dbReference type="GO" id="GO:0005634">
    <property type="term" value="C:nucleus"/>
    <property type="evidence" value="ECO:0007669"/>
    <property type="project" value="UniProtKB-SubCell"/>
</dbReference>
<evidence type="ECO:0000256" key="3">
    <source>
        <dbReference type="ARBA" id="ARBA00023125"/>
    </source>
</evidence>
<dbReference type="InterPro" id="IPR050987">
    <property type="entry name" value="AtrR-like"/>
</dbReference>
<evidence type="ECO:0000313" key="7">
    <source>
        <dbReference type="Proteomes" id="UP000800235"/>
    </source>
</evidence>